<dbReference type="InterPro" id="IPR014746">
    <property type="entry name" value="Gln_synth/guanido_kin_cat_dom"/>
</dbReference>
<name>M2XYK1_GALSU</name>
<dbReference type="KEGG" id="gsl:Gasu_37790"/>
<keyword evidence="5 12" id="KW-0436">Ligase</keyword>
<evidence type="ECO:0000313" key="13">
    <source>
        <dbReference type="Proteomes" id="UP000030680"/>
    </source>
</evidence>
<evidence type="ECO:0000256" key="5">
    <source>
        <dbReference type="ARBA" id="ARBA00022598"/>
    </source>
</evidence>
<evidence type="ECO:0000256" key="2">
    <source>
        <dbReference type="ARBA" id="ARBA00009897"/>
    </source>
</evidence>
<dbReference type="SMART" id="SM01230">
    <property type="entry name" value="Gln-synt_C"/>
    <property type="match status" value="1"/>
</dbReference>
<evidence type="ECO:0000256" key="9">
    <source>
        <dbReference type="RuleBase" id="RU000384"/>
    </source>
</evidence>
<dbReference type="PROSITE" id="PS51986">
    <property type="entry name" value="GS_BETA_GRASP"/>
    <property type="match status" value="1"/>
</dbReference>
<dbReference type="Proteomes" id="UP000030680">
    <property type="component" value="Unassembled WGS sequence"/>
</dbReference>
<dbReference type="PANTHER" id="PTHR20852:SF93">
    <property type="entry name" value="GLUTAMINE SYNTHETASE CYTOSOLIC ISOZYME 1-1"/>
    <property type="match status" value="1"/>
</dbReference>
<proteinExistence type="inferred from homology"/>
<dbReference type="eggNOG" id="KOG0683">
    <property type="taxonomic scope" value="Eukaryota"/>
</dbReference>
<dbReference type="InterPro" id="IPR036651">
    <property type="entry name" value="Gln_synt_N_sf"/>
</dbReference>
<dbReference type="GO" id="GO:0006542">
    <property type="term" value="P:glutamine biosynthetic process"/>
    <property type="evidence" value="ECO:0007669"/>
    <property type="project" value="InterPro"/>
</dbReference>
<dbReference type="SUPFAM" id="SSF54368">
    <property type="entry name" value="Glutamine synthetase, N-terminal domain"/>
    <property type="match status" value="1"/>
</dbReference>
<comment type="subcellular location">
    <subcellularLocation>
        <location evidence="1">Cytoplasm</location>
    </subcellularLocation>
</comment>
<gene>
    <name evidence="12" type="ORF">Gasu_37790</name>
</gene>
<accession>M2XYK1</accession>
<dbReference type="AlphaFoldDB" id="M2XYK1"/>
<evidence type="ECO:0000256" key="7">
    <source>
        <dbReference type="ARBA" id="ARBA00022840"/>
    </source>
</evidence>
<evidence type="ECO:0000256" key="6">
    <source>
        <dbReference type="ARBA" id="ARBA00022741"/>
    </source>
</evidence>
<evidence type="ECO:0000256" key="4">
    <source>
        <dbReference type="ARBA" id="ARBA00022490"/>
    </source>
</evidence>
<keyword evidence="6" id="KW-0547">Nucleotide-binding</keyword>
<protein>
    <recommendedName>
        <fullName evidence="3">glutamine synthetase</fullName>
        <ecNumber evidence="3">6.3.1.2</ecNumber>
    </recommendedName>
</protein>
<dbReference type="InterPro" id="IPR027303">
    <property type="entry name" value="Gln_synth_gly_rich_site"/>
</dbReference>
<comment type="similarity">
    <text evidence="2 8 9">Belongs to the glutamine synthetase family.</text>
</comment>
<organism evidence="12 13">
    <name type="scientific">Galdieria sulphuraria</name>
    <name type="common">Red alga</name>
    <dbReference type="NCBI Taxonomy" id="130081"/>
    <lineage>
        <taxon>Eukaryota</taxon>
        <taxon>Rhodophyta</taxon>
        <taxon>Bangiophyceae</taxon>
        <taxon>Galdieriales</taxon>
        <taxon>Galdieriaceae</taxon>
        <taxon>Galdieria</taxon>
    </lineage>
</organism>
<keyword evidence="4" id="KW-0963">Cytoplasm</keyword>
<feature type="domain" description="GS beta-grasp" evidence="10">
    <location>
        <begin position="19"/>
        <end position="105"/>
    </location>
</feature>
<evidence type="ECO:0000256" key="8">
    <source>
        <dbReference type="PROSITE-ProRule" id="PRU01330"/>
    </source>
</evidence>
<evidence type="ECO:0000259" key="10">
    <source>
        <dbReference type="PROSITE" id="PS51986"/>
    </source>
</evidence>
<keyword evidence="7" id="KW-0067">ATP-binding</keyword>
<evidence type="ECO:0000259" key="11">
    <source>
        <dbReference type="PROSITE" id="PS51987"/>
    </source>
</evidence>
<dbReference type="EC" id="6.3.1.2" evidence="3"/>
<dbReference type="STRING" id="130081.M2XYK1"/>
<dbReference type="PANTHER" id="PTHR20852">
    <property type="entry name" value="GLUTAMINE SYNTHETASE"/>
    <property type="match status" value="1"/>
</dbReference>
<dbReference type="EMBL" id="KB454516">
    <property type="protein sequence ID" value="EME28728.1"/>
    <property type="molecule type" value="Genomic_DNA"/>
</dbReference>
<reference evidence="13" key="1">
    <citation type="journal article" date="2013" name="Science">
        <title>Gene transfer from bacteria and archaea facilitated evolution of an extremophilic eukaryote.</title>
        <authorList>
            <person name="Schonknecht G."/>
            <person name="Chen W.H."/>
            <person name="Ternes C.M."/>
            <person name="Barbier G.G."/>
            <person name="Shrestha R.P."/>
            <person name="Stanke M."/>
            <person name="Brautigam A."/>
            <person name="Baker B.J."/>
            <person name="Banfield J.F."/>
            <person name="Garavito R.M."/>
            <person name="Carr K."/>
            <person name="Wilkerson C."/>
            <person name="Rensing S.A."/>
            <person name="Gagneul D."/>
            <person name="Dickenson N.E."/>
            <person name="Oesterhelt C."/>
            <person name="Lercher M.J."/>
            <person name="Weber A.P."/>
        </authorList>
    </citation>
    <scope>NUCLEOTIDE SEQUENCE [LARGE SCALE GENOMIC DNA]</scope>
    <source>
        <strain evidence="13">074W</strain>
    </source>
</reference>
<dbReference type="GO" id="GO:0005524">
    <property type="term" value="F:ATP binding"/>
    <property type="evidence" value="ECO:0007669"/>
    <property type="project" value="UniProtKB-KW"/>
</dbReference>
<dbReference type="InterPro" id="IPR008147">
    <property type="entry name" value="Gln_synt_N"/>
</dbReference>
<dbReference type="SUPFAM" id="SSF55931">
    <property type="entry name" value="Glutamine synthetase/guanido kinase"/>
    <property type="match status" value="1"/>
</dbReference>
<dbReference type="Gramene" id="EME28728">
    <property type="protein sequence ID" value="EME28728"/>
    <property type="gene ID" value="Gasu_37790"/>
</dbReference>
<dbReference type="Gene3D" id="3.10.20.70">
    <property type="entry name" value="Glutamine synthetase, N-terminal domain"/>
    <property type="match status" value="1"/>
</dbReference>
<dbReference type="GeneID" id="17087580"/>
<feature type="domain" description="GS catalytic" evidence="11">
    <location>
        <begin position="112"/>
        <end position="372"/>
    </location>
</feature>
<dbReference type="PROSITE" id="PS00181">
    <property type="entry name" value="GLNA_ATP"/>
    <property type="match status" value="1"/>
</dbReference>
<dbReference type="InterPro" id="IPR050292">
    <property type="entry name" value="Glutamine_Synthetase"/>
</dbReference>
<evidence type="ECO:0000256" key="3">
    <source>
        <dbReference type="ARBA" id="ARBA00012937"/>
    </source>
</evidence>
<evidence type="ECO:0000256" key="1">
    <source>
        <dbReference type="ARBA" id="ARBA00004496"/>
    </source>
</evidence>
<dbReference type="Gene3D" id="3.30.590.10">
    <property type="entry name" value="Glutamine synthetase/guanido kinase, catalytic domain"/>
    <property type="match status" value="1"/>
</dbReference>
<sequence length="372" mass="41283">MSGEALSQMLKSLPLEDQFQAEYVWLDAFFRPRSKGKTLNLKDFPSAPHSCPPSCFPEWNYDGSSTGQAEGHFSEIIIKPCAVYRDPFRGGDNVLVLCDTYWPDGTPHPTNTRYHCQKVMEAAKDLEPWFGVEQEYFLMKISDARPLGFPEGGYPAPQGPYYCGAGAECAFGREIAEAHWKACLYAGLKISGINGEVAPGQWEFQVGPCLGIEEGDSLWLARYILIRVAESFNVMVNLEPKPVEGDWNGSGCHTNFSTKPMREDGGYKKHILPVMEKLKAKHKEHIIAYGKGNEKRLTGKHETASIDSFLYGTGNRGASIRIGNQTAKDGKGYFEDRRPAANMDPYIVTMLLVSTCCDIPYTAPGVLQNGDK</sequence>
<dbReference type="FunFam" id="3.30.590.10:FF:000004">
    <property type="entry name" value="Glutamine synthetase"/>
    <property type="match status" value="1"/>
</dbReference>
<dbReference type="GO" id="GO:0005737">
    <property type="term" value="C:cytoplasm"/>
    <property type="evidence" value="ECO:0007669"/>
    <property type="project" value="UniProtKB-SubCell"/>
</dbReference>
<evidence type="ECO:0000313" key="12">
    <source>
        <dbReference type="EMBL" id="EME28728.1"/>
    </source>
</evidence>
<dbReference type="InterPro" id="IPR008146">
    <property type="entry name" value="Gln_synth_cat_dom"/>
</dbReference>
<dbReference type="RefSeq" id="XP_005705248.1">
    <property type="nucleotide sequence ID" value="XM_005705191.1"/>
</dbReference>
<dbReference type="OMA" id="DRRPNAN"/>
<dbReference type="GO" id="GO:0004356">
    <property type="term" value="F:glutamine synthetase activity"/>
    <property type="evidence" value="ECO:0007669"/>
    <property type="project" value="UniProtKB-EC"/>
</dbReference>
<dbReference type="OrthoDB" id="1936100at2759"/>
<dbReference type="Pfam" id="PF00120">
    <property type="entry name" value="Gln-synt_C"/>
    <property type="match status" value="1"/>
</dbReference>
<dbReference type="PROSITE" id="PS51987">
    <property type="entry name" value="GS_CATALYTIC"/>
    <property type="match status" value="1"/>
</dbReference>
<keyword evidence="13" id="KW-1185">Reference proteome</keyword>